<dbReference type="InterPro" id="IPR042289">
    <property type="entry name" value="COA6"/>
</dbReference>
<proteinExistence type="predicted"/>
<dbReference type="GO" id="GO:0042775">
    <property type="term" value="P:mitochondrial ATP synthesis coupled electron transport"/>
    <property type="evidence" value="ECO:0007669"/>
    <property type="project" value="TreeGrafter"/>
</dbReference>
<dbReference type="GO" id="GO:0005739">
    <property type="term" value="C:mitochondrion"/>
    <property type="evidence" value="ECO:0007669"/>
    <property type="project" value="UniProtKB-SubCell"/>
</dbReference>
<dbReference type="PANTHER" id="PTHR46690:SF1">
    <property type="entry name" value="CYTOCHROME C OXIDASE ASSEMBLY FACTOR 6 HOMOLOG"/>
    <property type="match status" value="1"/>
</dbReference>
<dbReference type="EMBL" id="KQ980204">
    <property type="protein sequence ID" value="KYN17247.1"/>
    <property type="molecule type" value="Genomic_DNA"/>
</dbReference>
<dbReference type="InterPro" id="IPR048280">
    <property type="entry name" value="COX6B-like"/>
</dbReference>
<accession>A0A195DX01</accession>
<dbReference type="SUPFAM" id="SSF47694">
    <property type="entry name" value="Cytochrome c oxidase subunit h"/>
    <property type="match status" value="1"/>
</dbReference>
<dbReference type="InterPro" id="IPR036549">
    <property type="entry name" value="CX6/COA6-like_sf"/>
</dbReference>
<keyword evidence="3" id="KW-1015">Disulfide bond</keyword>
<name>A0A195DX01_9HYME</name>
<dbReference type="GO" id="GO:0008535">
    <property type="term" value="P:respiratory chain complex IV assembly"/>
    <property type="evidence" value="ECO:0007669"/>
    <property type="project" value="InterPro"/>
</dbReference>
<protein>
    <submittedName>
        <fullName evidence="4">Uncharacterized protein C1orf31</fullName>
    </submittedName>
</protein>
<evidence type="ECO:0000256" key="1">
    <source>
        <dbReference type="ARBA" id="ARBA00004173"/>
    </source>
</evidence>
<reference evidence="4 5" key="1">
    <citation type="submission" date="2015-09" db="EMBL/GenBank/DDBJ databases">
        <title>Trachymyrmex cornetzi WGS genome.</title>
        <authorList>
            <person name="Nygaard S."/>
            <person name="Hu H."/>
            <person name="Boomsma J."/>
            <person name="Zhang G."/>
        </authorList>
    </citation>
    <scope>NUCLEOTIDE SEQUENCE [LARGE SCALE GENOMIC DNA]</scope>
    <source>
        <strain evidence="4">Tcor2-1</strain>
        <tissue evidence="4">Whole body</tissue>
    </source>
</reference>
<dbReference type="PROSITE" id="PS51808">
    <property type="entry name" value="CHCH"/>
    <property type="match status" value="1"/>
</dbReference>
<dbReference type="Gene3D" id="1.10.10.140">
    <property type="entry name" value="Cytochrome c oxidase, subunit VIb"/>
    <property type="match status" value="1"/>
</dbReference>
<dbReference type="Pfam" id="PF02297">
    <property type="entry name" value="COX6B"/>
    <property type="match status" value="1"/>
</dbReference>
<dbReference type="Proteomes" id="UP000078492">
    <property type="component" value="Unassembled WGS sequence"/>
</dbReference>
<gene>
    <name evidence="4" type="ORF">ALC57_10467</name>
</gene>
<dbReference type="AlphaFoldDB" id="A0A195DX01"/>
<organism evidence="4 5">
    <name type="scientific">Trachymyrmex cornetzi</name>
    <dbReference type="NCBI Taxonomy" id="471704"/>
    <lineage>
        <taxon>Eukaryota</taxon>
        <taxon>Metazoa</taxon>
        <taxon>Ecdysozoa</taxon>
        <taxon>Arthropoda</taxon>
        <taxon>Hexapoda</taxon>
        <taxon>Insecta</taxon>
        <taxon>Pterygota</taxon>
        <taxon>Neoptera</taxon>
        <taxon>Endopterygota</taxon>
        <taxon>Hymenoptera</taxon>
        <taxon>Apocrita</taxon>
        <taxon>Aculeata</taxon>
        <taxon>Formicoidea</taxon>
        <taxon>Formicidae</taxon>
        <taxon>Myrmicinae</taxon>
        <taxon>Trachymyrmex</taxon>
    </lineage>
</organism>
<dbReference type="PANTHER" id="PTHR46690">
    <property type="entry name" value="CYTOCHROME C OXIDASE ASSEMBLY FACTOR 6 HOMOLOG"/>
    <property type="match status" value="1"/>
</dbReference>
<evidence type="ECO:0000313" key="5">
    <source>
        <dbReference type="Proteomes" id="UP000078492"/>
    </source>
</evidence>
<sequence>MSFPNKEDRIKCWSRRDEYWQCLDEGKSQAECIEFRKQYEKFCPSQWVKHFDRKRDYLKFKEQIETGGTCLDGGMQSSEKSDLSKQVDKESQAVLDFQMADKNLHTHN</sequence>
<comment type="subcellular location">
    <subcellularLocation>
        <location evidence="1">Mitochondrion</location>
    </subcellularLocation>
</comment>
<keyword evidence="5" id="KW-1185">Reference proteome</keyword>
<keyword evidence="2" id="KW-0496">Mitochondrion</keyword>
<evidence type="ECO:0000256" key="3">
    <source>
        <dbReference type="ARBA" id="ARBA00023157"/>
    </source>
</evidence>
<dbReference type="STRING" id="471704.A0A195DX01"/>
<evidence type="ECO:0000256" key="2">
    <source>
        <dbReference type="ARBA" id="ARBA00023128"/>
    </source>
</evidence>
<evidence type="ECO:0000313" key="4">
    <source>
        <dbReference type="EMBL" id="KYN17247.1"/>
    </source>
</evidence>